<dbReference type="GO" id="GO:0006457">
    <property type="term" value="P:protein folding"/>
    <property type="evidence" value="ECO:0007669"/>
    <property type="project" value="UniProtKB-UniRule"/>
</dbReference>
<comment type="subunit">
    <text evidence="5">Homotetramer, a dimer of dimers. One homotetramer interacts with 1 SecA dimer.</text>
</comment>
<dbReference type="GO" id="GO:0005737">
    <property type="term" value="C:cytoplasm"/>
    <property type="evidence" value="ECO:0007669"/>
    <property type="project" value="UniProtKB-SubCell"/>
</dbReference>
<dbReference type="SUPFAM" id="SSF54611">
    <property type="entry name" value="SecB-like"/>
    <property type="match status" value="1"/>
</dbReference>
<proteinExistence type="inferred from homology"/>
<evidence type="ECO:0000256" key="1">
    <source>
        <dbReference type="ARBA" id="ARBA00009990"/>
    </source>
</evidence>
<keyword evidence="4 5" id="KW-0811">Translocation</keyword>
<keyword evidence="2 5" id="KW-0813">Transport</keyword>
<evidence type="ECO:0000256" key="5">
    <source>
        <dbReference type="HAMAP-Rule" id="MF_00821"/>
    </source>
</evidence>
<keyword evidence="5" id="KW-0143">Chaperone</keyword>
<dbReference type="AlphaFoldDB" id="A0A1S7LP42"/>
<evidence type="ECO:0000313" key="6">
    <source>
        <dbReference type="EMBL" id="CRH07949.1"/>
    </source>
</evidence>
<dbReference type="HAMAP" id="MF_00821">
    <property type="entry name" value="SecB"/>
    <property type="match status" value="1"/>
</dbReference>
<comment type="function">
    <text evidence="5">One of the proteins required for the normal export of preproteins out of the cell cytoplasm. It is a molecular chaperone that binds to a subset of precursor proteins, maintaining them in a translocation-competent state. It also specifically binds to its receptor SecA.</text>
</comment>
<reference evidence="6" key="1">
    <citation type="submission" date="2015-04" db="EMBL/GenBank/DDBJ databases">
        <authorList>
            <person name="Syromyatnikov M.Y."/>
            <person name="Popov V.N."/>
        </authorList>
    </citation>
    <scope>NUCLEOTIDE SEQUENCE</scope>
    <source>
        <strain evidence="6">MO-1</strain>
    </source>
</reference>
<dbReference type="InterPro" id="IPR003708">
    <property type="entry name" value="SecB"/>
</dbReference>
<name>A0A1S7LP42_MAGMO</name>
<comment type="subcellular location">
    <subcellularLocation>
        <location evidence="5">Cytoplasm</location>
    </subcellularLocation>
</comment>
<comment type="similarity">
    <text evidence="1 5">Belongs to the SecB family.</text>
</comment>
<dbReference type="NCBIfam" id="TIGR00809">
    <property type="entry name" value="secB"/>
    <property type="match status" value="1"/>
</dbReference>
<evidence type="ECO:0000256" key="2">
    <source>
        <dbReference type="ARBA" id="ARBA00022448"/>
    </source>
</evidence>
<accession>A0A1S7LP42</accession>
<dbReference type="GO" id="GO:0015031">
    <property type="term" value="P:protein transport"/>
    <property type="evidence" value="ECO:0007669"/>
    <property type="project" value="UniProtKB-UniRule"/>
</dbReference>
<dbReference type="EMBL" id="LO017727">
    <property type="protein sequence ID" value="CRH07949.1"/>
    <property type="molecule type" value="Genomic_DNA"/>
</dbReference>
<dbReference type="InterPro" id="IPR035958">
    <property type="entry name" value="SecB-like_sf"/>
</dbReference>
<dbReference type="GO" id="GO:0051262">
    <property type="term" value="P:protein tetramerization"/>
    <property type="evidence" value="ECO:0007669"/>
    <property type="project" value="InterPro"/>
</dbReference>
<evidence type="ECO:0000256" key="4">
    <source>
        <dbReference type="ARBA" id="ARBA00023010"/>
    </source>
</evidence>
<dbReference type="Gene3D" id="3.10.420.10">
    <property type="entry name" value="SecB-like"/>
    <property type="match status" value="1"/>
</dbReference>
<dbReference type="GO" id="GO:0051082">
    <property type="term" value="F:unfolded protein binding"/>
    <property type="evidence" value="ECO:0007669"/>
    <property type="project" value="InterPro"/>
</dbReference>
<dbReference type="NCBIfam" id="NF004392">
    <property type="entry name" value="PRK05751.1-3"/>
    <property type="match status" value="1"/>
</dbReference>
<evidence type="ECO:0000256" key="3">
    <source>
        <dbReference type="ARBA" id="ARBA00022927"/>
    </source>
</evidence>
<gene>
    <name evidence="5 6" type="primary">secB</name>
    <name evidence="6" type="ORF">MAGMO_3821</name>
</gene>
<dbReference type="PANTHER" id="PTHR36918">
    <property type="match status" value="1"/>
</dbReference>
<sequence>MSENKTAEAEGPIFHVAKLYLKDLSFESPNAPESFRDDSEPKAEFNLDTKAAKKDDSHYEVSLEVNIKVEDPEGNPLFLVEVVYGGLFMIRNIPEEHIPMLLGVDCPNIIFPYLRQVVSNVVLEGGFKPMVLDPINFAALFHAAQQQQQQEATSGNA</sequence>
<protein>
    <recommendedName>
        <fullName evidence="5">Protein-export protein SecB</fullName>
    </recommendedName>
</protein>
<organism evidence="6">
    <name type="scientific">Magnetococcus massalia (strain MO-1)</name>
    <dbReference type="NCBI Taxonomy" id="451514"/>
    <lineage>
        <taxon>Bacteria</taxon>
        <taxon>Pseudomonadati</taxon>
        <taxon>Pseudomonadota</taxon>
        <taxon>Magnetococcia</taxon>
        <taxon>Magnetococcales</taxon>
        <taxon>Magnetococcaceae</taxon>
        <taxon>Magnetococcus</taxon>
    </lineage>
</organism>
<keyword evidence="5" id="KW-0963">Cytoplasm</keyword>
<dbReference type="Pfam" id="PF02556">
    <property type="entry name" value="SecB"/>
    <property type="match status" value="1"/>
</dbReference>
<keyword evidence="3 5" id="KW-0653">Protein transport</keyword>
<dbReference type="PRINTS" id="PR01594">
    <property type="entry name" value="SECBCHAPRONE"/>
</dbReference>
<dbReference type="PANTHER" id="PTHR36918:SF1">
    <property type="entry name" value="PROTEIN-EXPORT PROTEIN SECB"/>
    <property type="match status" value="1"/>
</dbReference>